<dbReference type="RefSeq" id="XP_018209449.1">
    <property type="nucleotide sequence ID" value="XM_018356380.1"/>
</dbReference>
<dbReference type="Pfam" id="PF05388">
    <property type="entry name" value="Carbpep_Y_N"/>
    <property type="match status" value="1"/>
</dbReference>
<dbReference type="PROSITE" id="PS00131">
    <property type="entry name" value="CARBOXYPEPT_SER_SER"/>
    <property type="match status" value="1"/>
</dbReference>
<dbReference type="Proteomes" id="UP000788993">
    <property type="component" value="Unassembled WGS sequence"/>
</dbReference>
<dbReference type="SUPFAM" id="SSF53474">
    <property type="entry name" value="alpha/beta-Hydrolases"/>
    <property type="match status" value="1"/>
</dbReference>
<keyword evidence="4 13" id="KW-0121">Carboxypeptidase</keyword>
<dbReference type="Gene3D" id="3.40.50.1820">
    <property type="entry name" value="alpha/beta hydrolase"/>
    <property type="match status" value="1"/>
</dbReference>
<reference evidence="14" key="2">
    <citation type="submission" date="2021-01" db="EMBL/GenBank/DDBJ databases">
        <authorList>
            <person name="Schikora-Tamarit M.A."/>
        </authorList>
    </citation>
    <scope>NUCLEOTIDE SEQUENCE</scope>
    <source>
        <strain evidence="14">NCAIM Y.01608</strain>
    </source>
</reference>
<protein>
    <recommendedName>
        <fullName evidence="13">Carboxypeptidase</fullName>
        <ecNumber evidence="13">3.4.16.-</ecNumber>
    </recommendedName>
</protein>
<dbReference type="GO" id="GO:0031638">
    <property type="term" value="P:zymogen activation"/>
    <property type="evidence" value="ECO:0007669"/>
    <property type="project" value="UniProtKB-ARBA"/>
</dbReference>
<evidence type="ECO:0000256" key="10">
    <source>
        <dbReference type="ARBA" id="ARBA00023180"/>
    </source>
</evidence>
<keyword evidence="8" id="KW-0865">Zymogen</keyword>
<dbReference type="GO" id="GO:0046938">
    <property type="term" value="P:phytochelatin biosynthetic process"/>
    <property type="evidence" value="ECO:0007669"/>
    <property type="project" value="UniProtKB-ARBA"/>
</dbReference>
<dbReference type="InterPro" id="IPR008442">
    <property type="entry name" value="Propeptide_carboxypepY"/>
</dbReference>
<keyword evidence="10" id="KW-0325">Glycoprotein</keyword>
<evidence type="ECO:0000256" key="3">
    <source>
        <dbReference type="ARBA" id="ARBA00022554"/>
    </source>
</evidence>
<feature type="chain" id="PRO_5040557811" description="Carboxypeptidase" evidence="13">
    <location>
        <begin position="21"/>
        <end position="541"/>
    </location>
</feature>
<dbReference type="InterPro" id="IPR018202">
    <property type="entry name" value="Ser_caboxypep_ser_AS"/>
</dbReference>
<dbReference type="Pfam" id="PF00450">
    <property type="entry name" value="Peptidase_S10"/>
    <property type="match status" value="1"/>
</dbReference>
<keyword evidence="5 13" id="KW-0645">Protease</keyword>
<dbReference type="PRINTS" id="PR00724">
    <property type="entry name" value="CRBOXYPTASEC"/>
</dbReference>
<evidence type="ECO:0000256" key="13">
    <source>
        <dbReference type="RuleBase" id="RU361156"/>
    </source>
</evidence>
<keyword evidence="15" id="KW-1185">Reference proteome</keyword>
<comment type="caution">
    <text evidence="14">The sequence shown here is derived from an EMBL/GenBank/DDBJ whole genome shotgun (WGS) entry which is preliminary data.</text>
</comment>
<keyword evidence="6 13" id="KW-0732">Signal</keyword>
<proteinExistence type="inferred from homology"/>
<evidence type="ECO:0000256" key="12">
    <source>
        <dbReference type="ARBA" id="ARBA00058662"/>
    </source>
</evidence>
<accession>A0A1B7SDF7</accession>
<dbReference type="GO" id="GO:0006995">
    <property type="term" value="P:cellular response to nitrogen starvation"/>
    <property type="evidence" value="ECO:0007669"/>
    <property type="project" value="UniProtKB-ARBA"/>
</dbReference>
<evidence type="ECO:0000256" key="7">
    <source>
        <dbReference type="ARBA" id="ARBA00022801"/>
    </source>
</evidence>
<dbReference type="GO" id="GO:0000328">
    <property type="term" value="C:fungal-type vacuole lumen"/>
    <property type="evidence" value="ECO:0007669"/>
    <property type="project" value="UniProtKB-ARBA"/>
</dbReference>
<comment type="subcellular location">
    <subcellularLocation>
        <location evidence="1">Vacuole</location>
    </subcellularLocation>
</comment>
<evidence type="ECO:0000256" key="5">
    <source>
        <dbReference type="ARBA" id="ARBA00022670"/>
    </source>
</evidence>
<comment type="catalytic activity">
    <reaction evidence="11">
        <text>Release of a C-terminal amino acid with broad specificity.</text>
        <dbReference type="EC" id="3.4.16.5"/>
    </reaction>
</comment>
<name>A0A1B7SDF7_9ASCO</name>
<dbReference type="PANTHER" id="PTHR11802:SF113">
    <property type="entry name" value="SERINE CARBOXYPEPTIDASE CTSA-4.1"/>
    <property type="match status" value="1"/>
</dbReference>
<comment type="function">
    <text evidence="12">Involved in degradation of small peptides.</text>
</comment>
<keyword evidence="9" id="KW-1015">Disulfide bond</keyword>
<keyword evidence="3" id="KW-0926">Vacuole</keyword>
<dbReference type="EMBL" id="JAEUBD010001062">
    <property type="protein sequence ID" value="KAH3667569.1"/>
    <property type="molecule type" value="Genomic_DNA"/>
</dbReference>
<dbReference type="OrthoDB" id="443318at2759"/>
<gene>
    <name evidence="14" type="ORF">OGATHE_003092</name>
</gene>
<dbReference type="FunFam" id="1.10.287.410:FF:000001">
    <property type="entry name" value="Carboxypeptidase Y"/>
    <property type="match status" value="1"/>
</dbReference>
<evidence type="ECO:0000256" key="8">
    <source>
        <dbReference type="ARBA" id="ARBA00023145"/>
    </source>
</evidence>
<evidence type="ECO:0000256" key="6">
    <source>
        <dbReference type="ARBA" id="ARBA00022729"/>
    </source>
</evidence>
<keyword evidence="7 13" id="KW-0378">Hydrolase</keyword>
<reference evidence="14" key="1">
    <citation type="journal article" date="2021" name="Open Biol.">
        <title>Shared evolutionary footprints suggest mitochondrial oxidative damage underlies multiple complex I losses in fungi.</title>
        <authorList>
            <person name="Schikora-Tamarit M.A."/>
            <person name="Marcet-Houben M."/>
            <person name="Nosek J."/>
            <person name="Gabaldon T."/>
        </authorList>
    </citation>
    <scope>NUCLEOTIDE SEQUENCE</scope>
    <source>
        <strain evidence="14">NCAIM Y.01608</strain>
    </source>
</reference>
<organism evidence="14 15">
    <name type="scientific">Ogataea polymorpha</name>
    <dbReference type="NCBI Taxonomy" id="460523"/>
    <lineage>
        <taxon>Eukaryota</taxon>
        <taxon>Fungi</taxon>
        <taxon>Dikarya</taxon>
        <taxon>Ascomycota</taxon>
        <taxon>Saccharomycotina</taxon>
        <taxon>Pichiomycetes</taxon>
        <taxon>Pichiales</taxon>
        <taxon>Pichiaceae</taxon>
        <taxon>Ogataea</taxon>
    </lineage>
</organism>
<dbReference type="PANTHER" id="PTHR11802">
    <property type="entry name" value="SERINE PROTEASE FAMILY S10 SERINE CARBOXYPEPTIDASE"/>
    <property type="match status" value="1"/>
</dbReference>
<feature type="signal peptide" evidence="13">
    <location>
        <begin position="1"/>
        <end position="20"/>
    </location>
</feature>
<evidence type="ECO:0000256" key="2">
    <source>
        <dbReference type="ARBA" id="ARBA00009431"/>
    </source>
</evidence>
<evidence type="ECO:0000313" key="14">
    <source>
        <dbReference type="EMBL" id="KAH3667569.1"/>
    </source>
</evidence>
<dbReference type="InterPro" id="IPR001563">
    <property type="entry name" value="Peptidase_S10"/>
</dbReference>
<dbReference type="GO" id="GO:0004185">
    <property type="term" value="F:serine-type carboxypeptidase activity"/>
    <property type="evidence" value="ECO:0007669"/>
    <property type="project" value="UniProtKB-UniRule"/>
</dbReference>
<sequence length="541" mass="60794">MKLSMSVLALVATCIGSAQAAAIKKDTAGQHPLGMNSKFGDVFVEKGKSLLDRVSEVVSESSKNISPELRDIWNEMEAKFPDTLKNMKLKSEPVVKITKKPADFWDFNVFNEKFSNYKLRVKKTDPGALGLDHTRQYSGYLDVEDEDKHFFYWMFESRNDPANDPVILWLNGGPGCSSLTGMLFELGSASIGPDLKPINNPYSWNSNATVIFLDQPVNVGFSYSSKSVSNTVAAGKDVYAFLELFYQQFPHLLKNDFHIAGESYGGHYIPVFASEILTHADRSFNLTSVLIGNGLTDPLNQYPFYERMACSTDGGYEPTLDESECEGMLETLPRCLSLIESCYSSQSVFSCVPASIYCNNAQLGPFQKTGRNVYDVRKMCEGTLCYKDMEYIDQYLNQDFVKEKIGAEVETYESCNFDVNRNFLFAGDWMKPYHKNVINLLEQGLPVLIYAGDKDFICNWLGNQAWSNELPWSGHEEFESAELYNLTLKDGTKVGEVKNAGKFTFARMFDGGHMVPYDQPESSLAMVNRWIAGDYSLGTKK</sequence>
<evidence type="ECO:0000313" key="15">
    <source>
        <dbReference type="Proteomes" id="UP000788993"/>
    </source>
</evidence>
<evidence type="ECO:0000256" key="1">
    <source>
        <dbReference type="ARBA" id="ARBA00004116"/>
    </source>
</evidence>
<dbReference type="Gene3D" id="1.10.287.410">
    <property type="match status" value="1"/>
</dbReference>
<dbReference type="InterPro" id="IPR029058">
    <property type="entry name" value="AB_hydrolase_fold"/>
</dbReference>
<evidence type="ECO:0000256" key="9">
    <source>
        <dbReference type="ARBA" id="ARBA00023157"/>
    </source>
</evidence>
<dbReference type="EC" id="3.4.16.-" evidence="13"/>
<comment type="similarity">
    <text evidence="2 13">Belongs to the peptidase S10 family.</text>
</comment>
<evidence type="ECO:0000256" key="11">
    <source>
        <dbReference type="ARBA" id="ARBA00052076"/>
    </source>
</evidence>
<evidence type="ECO:0000256" key="4">
    <source>
        <dbReference type="ARBA" id="ARBA00022645"/>
    </source>
</evidence>
<dbReference type="AlphaFoldDB" id="A0A1B7SDF7"/>